<feature type="short sequence motif" description="GXSXG" evidence="6">
    <location>
        <begin position="66"/>
        <end position="70"/>
    </location>
</feature>
<dbReference type="SUPFAM" id="SSF52151">
    <property type="entry name" value="FabD/lysophospholipase-like"/>
    <property type="match status" value="1"/>
</dbReference>
<dbReference type="InterPro" id="IPR034746">
    <property type="entry name" value="POTRA"/>
</dbReference>
<protein>
    <recommendedName>
        <fullName evidence="12">Serine protease</fullName>
    </recommendedName>
</protein>
<feature type="domain" description="POTRA" evidence="9">
    <location>
        <begin position="345"/>
        <end position="416"/>
    </location>
</feature>
<keyword evidence="11" id="KW-1185">Reference proteome</keyword>
<dbReference type="Pfam" id="PF07244">
    <property type="entry name" value="POTRA"/>
    <property type="match status" value="1"/>
</dbReference>
<keyword evidence="4 6" id="KW-0443">Lipid metabolism</keyword>
<dbReference type="Gene3D" id="2.40.160.50">
    <property type="entry name" value="membrane protein fhac: a member of the omp85/tpsb transporter family"/>
    <property type="match status" value="1"/>
</dbReference>
<comment type="caution">
    <text evidence="10">The sequence shown here is derived from an EMBL/GenBank/DDBJ whole genome shotgun (WGS) entry which is preliminary data.</text>
</comment>
<accession>A0ABQ6F144</accession>
<dbReference type="PROSITE" id="PS51779">
    <property type="entry name" value="POTRA"/>
    <property type="match status" value="1"/>
</dbReference>
<feature type="active site" description="Proton acceptor" evidence="6">
    <location>
        <position position="214"/>
    </location>
</feature>
<keyword evidence="3 6" id="KW-0442">Lipid degradation</keyword>
<feature type="chain" id="PRO_5046698245" description="Serine protease" evidence="7">
    <location>
        <begin position="20"/>
        <end position="762"/>
    </location>
</feature>
<reference evidence="11" key="1">
    <citation type="journal article" date="2019" name="Int. J. Syst. Evol. Microbiol.">
        <title>The Global Catalogue of Microorganisms (GCM) 10K type strain sequencing project: providing services to taxonomists for standard genome sequencing and annotation.</title>
        <authorList>
            <consortium name="The Broad Institute Genomics Platform"/>
            <consortium name="The Broad Institute Genome Sequencing Center for Infectious Disease"/>
            <person name="Wu L."/>
            <person name="Ma J."/>
        </authorList>
    </citation>
    <scope>NUCLEOTIDE SEQUENCE [LARGE SCALE GENOMIC DNA]</scope>
    <source>
        <strain evidence="11">NBRC 108723</strain>
    </source>
</reference>
<dbReference type="Gene3D" id="3.40.1090.10">
    <property type="entry name" value="Cytosolic phospholipase A2 catalytic domain"/>
    <property type="match status" value="2"/>
</dbReference>
<dbReference type="PROSITE" id="PS51635">
    <property type="entry name" value="PNPLA"/>
    <property type="match status" value="1"/>
</dbReference>
<feature type="short sequence motif" description="GXGXXG" evidence="6">
    <location>
        <begin position="39"/>
        <end position="44"/>
    </location>
</feature>
<feature type="domain" description="PNPLA" evidence="8">
    <location>
        <begin position="35"/>
        <end position="227"/>
    </location>
</feature>
<dbReference type="Gene3D" id="3.10.20.310">
    <property type="entry name" value="membrane protein fhac"/>
    <property type="match status" value="1"/>
</dbReference>
<evidence type="ECO:0000256" key="3">
    <source>
        <dbReference type="ARBA" id="ARBA00022963"/>
    </source>
</evidence>
<feature type="short sequence motif" description="DGA/G" evidence="6">
    <location>
        <begin position="214"/>
        <end position="216"/>
    </location>
</feature>
<evidence type="ECO:0000259" key="8">
    <source>
        <dbReference type="PROSITE" id="PS51635"/>
    </source>
</evidence>
<evidence type="ECO:0000313" key="11">
    <source>
        <dbReference type="Proteomes" id="UP001157138"/>
    </source>
</evidence>
<sequence>MNKVFFFLISAFALSSVFAKESLQPDELKRPKIAVVLAGGGAKGAAHIGVLKALEELKIPVDYITGTSMGAYVGGLYSTGMSADEIESFITTVDWNSGYRDRVDRSERRVRDKEYEDRYQLTTDLGLRWGEIYAARGIVQGQGMLKILRETSGNLPPFISFDDLAIPYRSVATDILELKPVVIGDGYLVDAMMASMSVPGALPPYELNDQLLVDGGVTNNMPVDVARELGADIVIAVDISTDYKEKEEFTTLFTVADQLSNYLVKSTTSRQASTLTDKDVFLQPKVGDMDTAEFDKMPFAYQQGYQAAIASKTLLERYSVSSSEYQDYIDRKEDARRKLRYGDQVVVDDIVIHNHSHFSEEAIKKYLKLKPGQRYTTTDIENSVQSLYALDRFELITYRYEEIDNQNALVVNVREKSWGPNYVNFRFFLEDDFQTDSQYSIGVSTNFTDLNSLGAEFRLNVEMGSDKLILGELYSPLLFQTDLFTTVSGSYTSEKVNLPSGGMTDTSLSATRDYIPLAFNKWGAEWAVGYQNALWSRVKLGVRYTDGTGKLASFPSLGDVAYKRVGGFVNFSIDTLDNYSLPNKGWYLDLDYLVSHDDSVGTSGSVFEGYDEDTAFEYGAKAIYAQSFSRHTLVANLDIGVVESKNSALIIDPKELGGFLNLSGIPRNSLIGQNKIFGSLVYRYRWFDNDFGLFSSPFYLGASIEYGGVWSDPSISADKAPLYGAGSIFAGVDSPIGPIMLAYGRTEQNYDSFYLIIGTSFK</sequence>
<evidence type="ECO:0000256" key="5">
    <source>
        <dbReference type="ARBA" id="ARBA00023136"/>
    </source>
</evidence>
<evidence type="ECO:0000256" key="2">
    <source>
        <dbReference type="ARBA" id="ARBA00022801"/>
    </source>
</evidence>
<dbReference type="InterPro" id="IPR010827">
    <property type="entry name" value="BamA/TamA_POTRA"/>
</dbReference>
<name>A0ABQ6F144_9VIBR</name>
<organism evidence="10 11">
    <name type="scientific">Vibrio zhanjiangensis</name>
    <dbReference type="NCBI Taxonomy" id="1046128"/>
    <lineage>
        <taxon>Bacteria</taxon>
        <taxon>Pseudomonadati</taxon>
        <taxon>Pseudomonadota</taxon>
        <taxon>Gammaproteobacteria</taxon>
        <taxon>Vibrionales</taxon>
        <taxon>Vibrionaceae</taxon>
        <taxon>Vibrio</taxon>
    </lineage>
</organism>
<dbReference type="PANTHER" id="PTHR14226">
    <property type="entry name" value="NEUROPATHY TARGET ESTERASE/SWISS CHEESE D.MELANOGASTER"/>
    <property type="match status" value="1"/>
</dbReference>
<dbReference type="Proteomes" id="UP001157138">
    <property type="component" value="Unassembled WGS sequence"/>
</dbReference>
<comment type="subcellular location">
    <subcellularLocation>
        <location evidence="1">Membrane</location>
    </subcellularLocation>
</comment>
<dbReference type="PANTHER" id="PTHR14226:SF29">
    <property type="entry name" value="NEUROPATHY TARGET ESTERASE SWS"/>
    <property type="match status" value="1"/>
</dbReference>
<evidence type="ECO:0000259" key="9">
    <source>
        <dbReference type="PROSITE" id="PS51779"/>
    </source>
</evidence>
<gene>
    <name evidence="10" type="ORF">GCM10007938_22260</name>
</gene>
<evidence type="ECO:0000313" key="10">
    <source>
        <dbReference type="EMBL" id="GLT18447.1"/>
    </source>
</evidence>
<keyword evidence="7" id="KW-0732">Signal</keyword>
<evidence type="ECO:0000256" key="7">
    <source>
        <dbReference type="SAM" id="SignalP"/>
    </source>
</evidence>
<proteinExistence type="predicted"/>
<dbReference type="InterPro" id="IPR050301">
    <property type="entry name" value="NTE"/>
</dbReference>
<feature type="active site" description="Nucleophile" evidence="6">
    <location>
        <position position="68"/>
    </location>
</feature>
<dbReference type="Pfam" id="PF01734">
    <property type="entry name" value="Patatin"/>
    <property type="match status" value="1"/>
</dbReference>
<dbReference type="InterPro" id="IPR002641">
    <property type="entry name" value="PNPLA_dom"/>
</dbReference>
<evidence type="ECO:0008006" key="12">
    <source>
        <dbReference type="Google" id="ProtNLM"/>
    </source>
</evidence>
<keyword evidence="5" id="KW-0472">Membrane</keyword>
<evidence type="ECO:0000256" key="4">
    <source>
        <dbReference type="ARBA" id="ARBA00023098"/>
    </source>
</evidence>
<dbReference type="InterPro" id="IPR016035">
    <property type="entry name" value="Acyl_Trfase/lysoPLipase"/>
</dbReference>
<dbReference type="RefSeq" id="WP_431313113.1">
    <property type="nucleotide sequence ID" value="NZ_BSPW01000044.1"/>
</dbReference>
<dbReference type="CDD" id="cd07205">
    <property type="entry name" value="Pat_PNPLA6_PNPLA7_NTE1_like"/>
    <property type="match status" value="1"/>
</dbReference>
<keyword evidence="2 6" id="KW-0378">Hydrolase</keyword>
<feature type="signal peptide" evidence="7">
    <location>
        <begin position="1"/>
        <end position="19"/>
    </location>
</feature>
<evidence type="ECO:0000256" key="1">
    <source>
        <dbReference type="ARBA" id="ARBA00004370"/>
    </source>
</evidence>
<evidence type="ECO:0000256" key="6">
    <source>
        <dbReference type="PROSITE-ProRule" id="PRU01161"/>
    </source>
</evidence>
<dbReference type="EMBL" id="BSPW01000044">
    <property type="protein sequence ID" value="GLT18447.1"/>
    <property type="molecule type" value="Genomic_DNA"/>
</dbReference>